<evidence type="ECO:0000256" key="7">
    <source>
        <dbReference type="ARBA" id="ARBA00032957"/>
    </source>
</evidence>
<evidence type="ECO:0000313" key="10">
    <source>
        <dbReference type="Proteomes" id="UP001153069"/>
    </source>
</evidence>
<proteinExistence type="inferred from homology"/>
<comment type="subcellular location">
    <subcellularLocation>
        <location evidence="1">Membrane</location>
        <topology evidence="1">Multi-pass membrane protein</topology>
    </subcellularLocation>
</comment>
<dbReference type="Proteomes" id="UP001153069">
    <property type="component" value="Unassembled WGS sequence"/>
</dbReference>
<dbReference type="InterPro" id="IPR033580">
    <property type="entry name" value="Nurim-like"/>
</dbReference>
<dbReference type="AlphaFoldDB" id="A0A9N8DAZ2"/>
<sequence length="292" mass="32263">MKVSSAVSSTGVNTNTDATASWATASFSVAVYAYSVFSLVSWWFFLVPNDFLPDAVAIVKLYSMDTATTVPSIWTASLQNMAAMCAFGFTHSIFARKSIKKWMALPMSVERSFFCLQGAFFLQLIQMTWVEASDAANVWDLTNFPQMTTVALTLFWMGSAVLLSATFALDHFHLFGVSQGFGLDLNGMLGLTPPKSESGLATRWHYRIVAHPIMTGALKNLWATPIMTPCRLVLAMFLTSYIVGAVTRLEEPSIRQDLGGAYDEYLKKTPRFFPAVPYMVEVSVQTSGLKEE</sequence>
<comment type="similarity">
    <text evidence="2">Belongs to the nurim family.</text>
</comment>
<dbReference type="EMBL" id="CAICTM010000039">
    <property type="protein sequence ID" value="CAB9498480.1"/>
    <property type="molecule type" value="Genomic_DNA"/>
</dbReference>
<evidence type="ECO:0000256" key="4">
    <source>
        <dbReference type="ARBA" id="ARBA00022989"/>
    </source>
</evidence>
<keyword evidence="5 8" id="KW-0472">Membrane</keyword>
<dbReference type="GO" id="GO:0031965">
    <property type="term" value="C:nuclear membrane"/>
    <property type="evidence" value="ECO:0007669"/>
    <property type="project" value="TreeGrafter"/>
</dbReference>
<evidence type="ECO:0000256" key="5">
    <source>
        <dbReference type="ARBA" id="ARBA00023136"/>
    </source>
</evidence>
<feature type="transmembrane region" description="Helical" evidence="8">
    <location>
        <begin position="73"/>
        <end position="93"/>
    </location>
</feature>
<organism evidence="9 10">
    <name type="scientific">Seminavis robusta</name>
    <dbReference type="NCBI Taxonomy" id="568900"/>
    <lineage>
        <taxon>Eukaryota</taxon>
        <taxon>Sar</taxon>
        <taxon>Stramenopiles</taxon>
        <taxon>Ochrophyta</taxon>
        <taxon>Bacillariophyta</taxon>
        <taxon>Bacillariophyceae</taxon>
        <taxon>Bacillariophycidae</taxon>
        <taxon>Naviculales</taxon>
        <taxon>Naviculaceae</taxon>
        <taxon>Seminavis</taxon>
    </lineage>
</organism>
<protein>
    <recommendedName>
        <fullName evidence="7">Nuclear envelope membrane protein</fullName>
    </recommendedName>
    <alternativeName>
        <fullName evidence="6">Nuclear rim protein</fullName>
    </alternativeName>
</protein>
<evidence type="ECO:0000256" key="6">
    <source>
        <dbReference type="ARBA" id="ARBA00031700"/>
    </source>
</evidence>
<accession>A0A9N8DAZ2</accession>
<dbReference type="PANTHER" id="PTHR31040">
    <property type="entry name" value="NURIM"/>
    <property type="match status" value="1"/>
</dbReference>
<feature type="transmembrane region" description="Helical" evidence="8">
    <location>
        <begin position="150"/>
        <end position="169"/>
    </location>
</feature>
<dbReference type="PANTHER" id="PTHR31040:SF1">
    <property type="entry name" value="NURIM"/>
    <property type="match status" value="1"/>
</dbReference>
<reference evidence="9" key="1">
    <citation type="submission" date="2020-06" db="EMBL/GenBank/DDBJ databases">
        <authorList>
            <consortium name="Plant Systems Biology data submission"/>
        </authorList>
    </citation>
    <scope>NUCLEOTIDE SEQUENCE</scope>
    <source>
        <strain evidence="9">D6</strain>
    </source>
</reference>
<dbReference type="Gene3D" id="1.20.120.1630">
    <property type="match status" value="1"/>
</dbReference>
<dbReference type="OrthoDB" id="10050858at2759"/>
<evidence type="ECO:0000313" key="9">
    <source>
        <dbReference type="EMBL" id="CAB9498480.1"/>
    </source>
</evidence>
<comment type="caution">
    <text evidence="9">The sequence shown here is derived from an EMBL/GenBank/DDBJ whole genome shotgun (WGS) entry which is preliminary data.</text>
</comment>
<keyword evidence="3 8" id="KW-0812">Transmembrane</keyword>
<gene>
    <name evidence="9" type="ORF">SEMRO_39_G024100.1</name>
</gene>
<evidence type="ECO:0000256" key="1">
    <source>
        <dbReference type="ARBA" id="ARBA00004141"/>
    </source>
</evidence>
<keyword evidence="10" id="KW-1185">Reference proteome</keyword>
<keyword evidence="4 8" id="KW-1133">Transmembrane helix</keyword>
<feature type="transmembrane region" description="Helical" evidence="8">
    <location>
        <begin position="21"/>
        <end position="45"/>
    </location>
</feature>
<evidence type="ECO:0000256" key="8">
    <source>
        <dbReference type="SAM" id="Phobius"/>
    </source>
</evidence>
<evidence type="ECO:0000256" key="2">
    <source>
        <dbReference type="ARBA" id="ARBA00010631"/>
    </source>
</evidence>
<evidence type="ECO:0000256" key="3">
    <source>
        <dbReference type="ARBA" id="ARBA00022692"/>
    </source>
</evidence>
<name>A0A9N8DAZ2_9STRA</name>